<gene>
    <name evidence="9" type="ORF">DEBR0S5_03246G</name>
</gene>
<keyword evidence="6 7" id="KW-0539">Nucleus</keyword>
<keyword evidence="5 7" id="KW-0804">Transcription</keyword>
<name>A0A7D9CZ90_DEKBR</name>
<keyword evidence="4 7" id="KW-0238">DNA-binding</keyword>
<comment type="similarity">
    <text evidence="2 7">Belongs to the TFIIF alpha subunit family.</text>
</comment>
<proteinExistence type="inferred from homology"/>
<accession>A0A7D9CZ90</accession>
<evidence type="ECO:0000256" key="3">
    <source>
        <dbReference type="ARBA" id="ARBA00023015"/>
    </source>
</evidence>
<dbReference type="AlphaFoldDB" id="A0A7D9CZ90"/>
<evidence type="ECO:0000256" key="1">
    <source>
        <dbReference type="ARBA" id="ARBA00004123"/>
    </source>
</evidence>
<evidence type="ECO:0000256" key="4">
    <source>
        <dbReference type="ARBA" id="ARBA00023125"/>
    </source>
</evidence>
<dbReference type="PANTHER" id="PTHR13011:SF0">
    <property type="entry name" value="GENERAL TRANSCRIPTION FACTOR IIF SUBUNIT 1"/>
    <property type="match status" value="1"/>
</dbReference>
<keyword evidence="10" id="KW-1185">Reference proteome</keyword>
<dbReference type="SUPFAM" id="SSF50916">
    <property type="entry name" value="Rap30/74 interaction domains"/>
    <property type="match status" value="1"/>
</dbReference>
<feature type="region of interest" description="Disordered" evidence="8">
    <location>
        <begin position="393"/>
        <end position="419"/>
    </location>
</feature>
<dbReference type="GO" id="GO:0003677">
    <property type="term" value="F:DNA binding"/>
    <property type="evidence" value="ECO:0007669"/>
    <property type="project" value="UniProtKB-KW"/>
</dbReference>
<feature type="compositionally biased region" description="Basic and acidic residues" evidence="8">
    <location>
        <begin position="296"/>
        <end position="309"/>
    </location>
</feature>
<feature type="compositionally biased region" description="Acidic residues" evidence="8">
    <location>
        <begin position="407"/>
        <end position="418"/>
    </location>
</feature>
<dbReference type="PANTHER" id="PTHR13011">
    <property type="entry name" value="TFIIF-ALPHA"/>
    <property type="match status" value="1"/>
</dbReference>
<evidence type="ECO:0000256" key="5">
    <source>
        <dbReference type="ARBA" id="ARBA00023163"/>
    </source>
</evidence>
<comment type="function">
    <text evidence="7">TFIIF is a general transcription initiation factor that binds to RNA polymerase II and helps to recruit it to the initiation complex in collaboration with TFIIB. It promotes transcription elongation.</text>
</comment>
<dbReference type="GO" id="GO:0006367">
    <property type="term" value="P:transcription initiation at RNA polymerase II promoter"/>
    <property type="evidence" value="ECO:0007669"/>
    <property type="project" value="InterPro"/>
</dbReference>
<comment type="subcellular location">
    <subcellularLocation>
        <location evidence="1 7">Nucleus</location>
    </subcellularLocation>
</comment>
<keyword evidence="3 7" id="KW-0805">Transcription regulation</keyword>
<dbReference type="InterPro" id="IPR008851">
    <property type="entry name" value="TFIIF-alpha"/>
</dbReference>
<evidence type="ECO:0000256" key="6">
    <source>
        <dbReference type="ARBA" id="ARBA00023242"/>
    </source>
</evidence>
<dbReference type="InterPro" id="IPR011039">
    <property type="entry name" value="TFIIF_interaction"/>
</dbReference>
<dbReference type="Pfam" id="PF05793">
    <property type="entry name" value="TFIIF_alpha"/>
    <property type="match status" value="1"/>
</dbReference>
<feature type="compositionally biased region" description="Basic and acidic residues" evidence="8">
    <location>
        <begin position="118"/>
        <end position="141"/>
    </location>
</feature>
<dbReference type="GO" id="GO:0005674">
    <property type="term" value="C:transcription factor TFIIF complex"/>
    <property type="evidence" value="ECO:0007669"/>
    <property type="project" value="TreeGrafter"/>
</dbReference>
<feature type="region of interest" description="Disordered" evidence="8">
    <location>
        <begin position="289"/>
        <end position="312"/>
    </location>
</feature>
<dbReference type="Proteomes" id="UP000478008">
    <property type="component" value="Unassembled WGS sequence"/>
</dbReference>
<dbReference type="EMBL" id="CABFWN010000005">
    <property type="protein sequence ID" value="VUG19458.1"/>
    <property type="molecule type" value="Genomic_DNA"/>
</dbReference>
<dbReference type="GO" id="GO:0032968">
    <property type="term" value="P:positive regulation of transcription elongation by RNA polymerase II"/>
    <property type="evidence" value="ECO:0007669"/>
    <property type="project" value="InterPro"/>
</dbReference>
<reference evidence="9 10" key="1">
    <citation type="submission" date="2019-07" db="EMBL/GenBank/DDBJ databases">
        <authorList>
            <person name="Friedrich A."/>
            <person name="Schacherer J."/>
        </authorList>
    </citation>
    <scope>NUCLEOTIDE SEQUENCE [LARGE SCALE GENOMIC DNA]</scope>
</reference>
<evidence type="ECO:0000256" key="7">
    <source>
        <dbReference type="RuleBase" id="RU366044"/>
    </source>
</evidence>
<dbReference type="GO" id="GO:0016251">
    <property type="term" value="F:RNA polymerase II general transcription initiation factor activity"/>
    <property type="evidence" value="ECO:0007669"/>
    <property type="project" value="TreeGrafter"/>
</dbReference>
<protein>
    <recommendedName>
        <fullName evidence="7">Transcription initiation factor IIF subunit alpha</fullName>
    </recommendedName>
</protein>
<feature type="region of interest" description="Disordered" evidence="8">
    <location>
        <begin position="113"/>
        <end position="141"/>
    </location>
</feature>
<sequence>MSSNNSTVRVKQEETNNHEPQFDYFPLRACTKEDIEETRYHIMKFHSMKPVHLSKDFENPTRLHRKDPKNLQFQLSLKELEEKRKEDEKKNAQKIQRRQEYIRKKGIKESEMTDEQIDEKIELESMSEEERKKKLEQKKKEEEAEKLEKEKEERLKHIAPDGGARKRKQVIKRKTRQIRAYDEDKRRLRYEEFYPWVLEDYDAKQAWVGNYEAGVTDNFCLLVLDNANKCFKLVPLDKYYRFTPRNKYATLTLEEAEAKMNKGSNGQRWLMRKMADEAASGQRVDLRYRKLQTTSKQEKEEDPTVKKSEDEDMDFDDEFQDDEEAPIIQGNEAENKLVEGKMKKNMLRANNLIEHDEDSDSDLDDLFEVRKVDKEGKKLRKALAQNAMNEVYDTDDEEDNNPYLSESEIEEDDSDGEEDKIITIKKEPGLDGKLREEITVKKEDGDTTEITSTTRQEQRKVFVSKYSDGVLTLKAPKIILMQFPEGEWNPTTAIRRKRHDNFGEEEHPPLKKIKLKLGHKKTNSQSPDSRFHQISKADVDELLRDGPIPLTTLVRSLRTKMSKDPNARSNLKHVLKGHFTLKNKKVYRKGD</sequence>
<evidence type="ECO:0000313" key="9">
    <source>
        <dbReference type="EMBL" id="VUG19458.1"/>
    </source>
</evidence>
<evidence type="ECO:0000256" key="2">
    <source>
        <dbReference type="ARBA" id="ARBA00005249"/>
    </source>
</evidence>
<dbReference type="GO" id="GO:0001096">
    <property type="term" value="F:TFIIF-class transcription factor complex binding"/>
    <property type="evidence" value="ECO:0007669"/>
    <property type="project" value="TreeGrafter"/>
</dbReference>
<evidence type="ECO:0000313" key="10">
    <source>
        <dbReference type="Proteomes" id="UP000478008"/>
    </source>
</evidence>
<evidence type="ECO:0000256" key="8">
    <source>
        <dbReference type="SAM" id="MobiDB-lite"/>
    </source>
</evidence>
<organism evidence="9 10">
    <name type="scientific">Dekkera bruxellensis</name>
    <name type="common">Brettanomyces custersii</name>
    <dbReference type="NCBI Taxonomy" id="5007"/>
    <lineage>
        <taxon>Eukaryota</taxon>
        <taxon>Fungi</taxon>
        <taxon>Dikarya</taxon>
        <taxon>Ascomycota</taxon>
        <taxon>Saccharomycotina</taxon>
        <taxon>Pichiomycetes</taxon>
        <taxon>Pichiales</taxon>
        <taxon>Pichiaceae</taxon>
        <taxon>Brettanomyces</taxon>
    </lineage>
</organism>